<evidence type="ECO:0000313" key="2">
    <source>
        <dbReference type="Proteomes" id="UP000035800"/>
    </source>
</evidence>
<organism evidence="1 2">
    <name type="scientific">Leptospira santarosai serovar Shermani str. LT 821</name>
    <dbReference type="NCBI Taxonomy" id="758847"/>
    <lineage>
        <taxon>Bacteria</taxon>
        <taxon>Pseudomonadati</taxon>
        <taxon>Spirochaetota</taxon>
        <taxon>Spirochaetia</taxon>
        <taxon>Leptospirales</taxon>
        <taxon>Leptospiraceae</taxon>
        <taxon>Leptospira</taxon>
    </lineage>
</organism>
<name>K8Y5E4_9LEPT</name>
<sequence>MNLFKDRLSKRIQENAFRSRIFENVPKMRIAED</sequence>
<accession>K8Y5E4</accession>
<gene>
    <name evidence="1" type="ORF">LSS_02302</name>
</gene>
<reference evidence="1 2" key="1">
    <citation type="journal article" date="2012" name="Gene">
        <title>Sequence of Leptospira santarosai serovar Shermani genome and prediction of virulence-associated genes.</title>
        <authorList>
            <person name="Chou L.F."/>
            <person name="Chen Y.T."/>
            <person name="Lu C.W."/>
            <person name="Ko Y.C."/>
            <person name="Tang C.Y."/>
            <person name="Pan M.J."/>
            <person name="Tian Y.C."/>
            <person name="Chiu C.H."/>
            <person name="Hung C.C."/>
            <person name="Yang C.W."/>
        </authorList>
    </citation>
    <scope>NUCLEOTIDE SEQUENCE [LARGE SCALE GENOMIC DNA]</scope>
    <source>
        <strain evidence="1">LT 821</strain>
    </source>
</reference>
<dbReference type="Proteomes" id="UP000035800">
    <property type="component" value="Chromosome I"/>
</dbReference>
<evidence type="ECO:0000313" key="1">
    <source>
        <dbReference type="EMBL" id="EKT88614.1"/>
    </source>
</evidence>
<proteinExistence type="predicted"/>
<dbReference type="EMBL" id="CP006694">
    <property type="protein sequence ID" value="EKT88614.1"/>
    <property type="molecule type" value="Genomic_DNA"/>
</dbReference>
<dbReference type="AlphaFoldDB" id="K8Y5E4"/>
<protein>
    <submittedName>
        <fullName evidence="1">Uncharacterized protein</fullName>
    </submittedName>
</protein>
<dbReference type="KEGG" id="lst:LSS_02302"/>
<reference evidence="1 2" key="2">
    <citation type="journal article" date="2014" name="Emerg. Microbes Infect.">
        <title>Potential impact on kidney infection: a whole-genome analysis of Leptospira santarosai serovar Shermani.</title>
        <authorList>
            <person name="Chou L.F."/>
            <person name="Chen T.W."/>
            <person name="Ko Y.C."/>
            <person name="Pan M.J."/>
            <person name="Tian Y.C."/>
            <person name="Chiu C.H."/>
            <person name="Tang P."/>
            <person name="Hung C.C."/>
            <person name="Yang C.W."/>
        </authorList>
    </citation>
    <scope>NUCLEOTIDE SEQUENCE</scope>
    <source>
        <strain evidence="1 2">LT 821</strain>
    </source>
</reference>